<evidence type="ECO:0000313" key="3">
    <source>
        <dbReference type="Proteomes" id="UP000095285"/>
    </source>
</evidence>
<evidence type="ECO:0000256" key="1">
    <source>
        <dbReference type="ARBA" id="ARBA00022801"/>
    </source>
</evidence>
<dbReference type="SUPFAM" id="SSF53474">
    <property type="entry name" value="alpha/beta-Hydrolases"/>
    <property type="match status" value="1"/>
</dbReference>
<dbReference type="PANTHER" id="PTHR48081">
    <property type="entry name" value="AB HYDROLASE SUPERFAMILY PROTEIN C4A8.06C"/>
    <property type="match status" value="1"/>
</dbReference>
<dbReference type="InterPro" id="IPR050300">
    <property type="entry name" value="GDXG_lipolytic_enzyme"/>
</dbReference>
<dbReference type="eggNOG" id="KOG4627">
    <property type="taxonomic scope" value="Eukaryota"/>
</dbReference>
<dbReference type="AlphaFoldDB" id="A0A1I7VZD2"/>
<evidence type="ECO:0000259" key="2">
    <source>
        <dbReference type="Pfam" id="PF07859"/>
    </source>
</evidence>
<dbReference type="GO" id="GO:0004061">
    <property type="term" value="F:arylformamidase activity"/>
    <property type="evidence" value="ECO:0007669"/>
    <property type="project" value="TreeGrafter"/>
</dbReference>
<dbReference type="WBParaSite" id="EN70_7890">
    <property type="protein sequence ID" value="EN70_7890"/>
    <property type="gene ID" value="EN70_7890"/>
</dbReference>
<keyword evidence="3" id="KW-1185">Reference proteome</keyword>
<proteinExistence type="predicted"/>
<feature type="domain" description="Alpha/beta hydrolase fold-3" evidence="2">
    <location>
        <begin position="80"/>
        <end position="181"/>
    </location>
</feature>
<organism evidence="3 4">
    <name type="scientific">Loa loa</name>
    <name type="common">Eye worm</name>
    <name type="synonym">Filaria loa</name>
    <dbReference type="NCBI Taxonomy" id="7209"/>
    <lineage>
        <taxon>Eukaryota</taxon>
        <taxon>Metazoa</taxon>
        <taxon>Ecdysozoa</taxon>
        <taxon>Nematoda</taxon>
        <taxon>Chromadorea</taxon>
        <taxon>Rhabditida</taxon>
        <taxon>Spirurina</taxon>
        <taxon>Spiruromorpha</taxon>
        <taxon>Filarioidea</taxon>
        <taxon>Onchocercidae</taxon>
        <taxon>Loa</taxon>
    </lineage>
</organism>
<keyword evidence="1" id="KW-0378">Hydrolase</keyword>
<dbReference type="Pfam" id="PF07859">
    <property type="entry name" value="Abhydrolase_3"/>
    <property type="match status" value="1"/>
</dbReference>
<dbReference type="Gene3D" id="3.40.50.1820">
    <property type="entry name" value="alpha/beta hydrolase"/>
    <property type="match status" value="1"/>
</dbReference>
<name>A0A1I7VZD2_LOALO</name>
<accession>A0A1I7VZD2</accession>
<reference evidence="3" key="1">
    <citation type="submission" date="2012-04" db="EMBL/GenBank/DDBJ databases">
        <title>The Genome Sequence of Loa loa.</title>
        <authorList>
            <consortium name="The Broad Institute Genome Sequencing Platform"/>
            <consortium name="Broad Institute Genome Sequencing Center for Infectious Disease"/>
            <person name="Nutman T.B."/>
            <person name="Fink D.L."/>
            <person name="Russ C."/>
            <person name="Young S."/>
            <person name="Zeng Q."/>
            <person name="Gargeya S."/>
            <person name="Alvarado L."/>
            <person name="Berlin A."/>
            <person name="Chapman S.B."/>
            <person name="Chen Z."/>
            <person name="Freedman E."/>
            <person name="Gellesch M."/>
            <person name="Goldberg J."/>
            <person name="Griggs A."/>
            <person name="Gujja S."/>
            <person name="Heilman E.R."/>
            <person name="Heiman D."/>
            <person name="Howarth C."/>
            <person name="Mehta T."/>
            <person name="Neiman D."/>
            <person name="Pearson M."/>
            <person name="Roberts A."/>
            <person name="Saif S."/>
            <person name="Shea T."/>
            <person name="Shenoy N."/>
            <person name="Sisk P."/>
            <person name="Stolte C."/>
            <person name="Sykes S."/>
            <person name="White J."/>
            <person name="Yandava C."/>
            <person name="Haas B."/>
            <person name="Henn M.R."/>
            <person name="Nusbaum C."/>
            <person name="Birren B."/>
        </authorList>
    </citation>
    <scope>NUCLEOTIDE SEQUENCE [LARGE SCALE GENOMIC DNA]</scope>
</reference>
<dbReference type="InterPro" id="IPR013094">
    <property type="entry name" value="AB_hydrolase_3"/>
</dbReference>
<protein>
    <submittedName>
        <fullName evidence="4">Abhydrolase_3 domain-containing protein</fullName>
    </submittedName>
</protein>
<reference evidence="4" key="2">
    <citation type="submission" date="2016-11" db="UniProtKB">
        <authorList>
            <consortium name="WormBaseParasite"/>
        </authorList>
    </citation>
    <scope>IDENTIFICATION</scope>
</reference>
<dbReference type="InterPro" id="IPR029058">
    <property type="entry name" value="AB_hydrolase_fold"/>
</dbReference>
<evidence type="ECO:0000313" key="4">
    <source>
        <dbReference type="WBParaSite" id="EN70_7890"/>
    </source>
</evidence>
<dbReference type="STRING" id="7209.A0A1I7VZD2"/>
<dbReference type="PANTHER" id="PTHR48081:SF33">
    <property type="entry name" value="KYNURENINE FORMAMIDASE"/>
    <property type="match status" value="1"/>
</dbReference>
<sequence>MSCCHGIQCTEEECLYSPSHWSISSKPPDLVIETFITSMQSCYRDNLQAISSLQIIPYGDGKQIIDIWGNEFESATAIALFHGGYWQDGDRKLFTSPVKALVDENVVVACVGYDFATTICLNDVIEQATKALHFLAKRWPQKRLLVGGHSAGAHLAISALKRSNYAHRYEKVILFSGIYDLHPLLGTYIGRAINLSLAEAETLSIVSLDEITAELLVIVGAMESPKFKEQSHHIVKNYVRKHDTMNISDCYKNPSSKIKAKQTDKTQSSMENASVNLMEEDSFAKKTPIKRLAKRSIEIRLKAPVDREREDYKTFKGIKLPMSDAMSDADIEK</sequence>
<dbReference type="Proteomes" id="UP000095285">
    <property type="component" value="Unassembled WGS sequence"/>
</dbReference>